<gene>
    <name evidence="1" type="ORF">DS742_06645</name>
</gene>
<comment type="caution">
    <text evidence="1">The sequence shown here is derived from an EMBL/GenBank/DDBJ whole genome shotgun (WGS) entry which is preliminary data.</text>
</comment>
<protein>
    <submittedName>
        <fullName evidence="1">Uncharacterized protein</fullName>
    </submittedName>
</protein>
<sequence length="97" mass="11347">MHNGKERTNPNGAYRKIQEYLVKRNFSHEQYSGYHSCNQTTDLEVFDLIRAMTLELPWLSQCLNHFEVTNVGEYHDLMNLFEQGVIEPILSKALTKT</sequence>
<dbReference type="AlphaFoldDB" id="A0A3E2NFE2"/>
<dbReference type="Gene3D" id="3.30.70.240">
    <property type="match status" value="1"/>
</dbReference>
<accession>A0A3E2NFE2</accession>
<proteinExistence type="predicted"/>
<name>A0A3E2NFE2_9FIRM</name>
<dbReference type="RefSeq" id="WP_117416211.1">
    <property type="nucleotide sequence ID" value="NZ_QOHO01000019.1"/>
</dbReference>
<dbReference type="EMBL" id="QOHO01000019">
    <property type="protein sequence ID" value="RFZ79704.1"/>
    <property type="molecule type" value="Genomic_DNA"/>
</dbReference>
<reference evidence="1 2" key="1">
    <citation type="submission" date="2018-07" db="EMBL/GenBank/DDBJ databases">
        <title>New species, Clostridium PI-S10-A1B.</title>
        <authorList>
            <person name="Krishna G."/>
            <person name="Summeta K."/>
            <person name="Shikha S."/>
            <person name="Prabhu P.B."/>
            <person name="Suresh K."/>
        </authorList>
    </citation>
    <scope>NUCLEOTIDE SEQUENCE [LARGE SCALE GENOMIC DNA]</scope>
    <source>
        <strain evidence="1 2">PI-S10-A1B</strain>
    </source>
</reference>
<dbReference type="OrthoDB" id="2084499at2"/>
<dbReference type="Proteomes" id="UP000260680">
    <property type="component" value="Unassembled WGS sequence"/>
</dbReference>
<evidence type="ECO:0000313" key="2">
    <source>
        <dbReference type="Proteomes" id="UP000260680"/>
    </source>
</evidence>
<evidence type="ECO:0000313" key="1">
    <source>
        <dbReference type="EMBL" id="RFZ79704.1"/>
    </source>
</evidence>
<organism evidence="1 2">
    <name type="scientific">Lacrimispora amygdalina</name>
    <dbReference type="NCBI Taxonomy" id="253257"/>
    <lineage>
        <taxon>Bacteria</taxon>
        <taxon>Bacillati</taxon>
        <taxon>Bacillota</taxon>
        <taxon>Clostridia</taxon>
        <taxon>Lachnospirales</taxon>
        <taxon>Lachnospiraceae</taxon>
        <taxon>Lacrimispora</taxon>
    </lineage>
</organism>